<feature type="region of interest" description="Disordered" evidence="1">
    <location>
        <begin position="74"/>
        <end position="101"/>
    </location>
</feature>
<dbReference type="Pfam" id="PF12277">
    <property type="entry name" value="DUF3618"/>
    <property type="match status" value="1"/>
</dbReference>
<organism evidence="3 4">
    <name type="scientific">Streptomyces kurssanovii</name>
    <dbReference type="NCBI Taxonomy" id="67312"/>
    <lineage>
        <taxon>Bacteria</taxon>
        <taxon>Bacillati</taxon>
        <taxon>Actinomycetota</taxon>
        <taxon>Actinomycetes</taxon>
        <taxon>Kitasatosporales</taxon>
        <taxon>Streptomycetaceae</taxon>
        <taxon>Streptomyces</taxon>
    </lineage>
</organism>
<evidence type="ECO:0000313" key="3">
    <source>
        <dbReference type="EMBL" id="MEV4682275.1"/>
    </source>
</evidence>
<keyword evidence="2" id="KW-0812">Transmembrane</keyword>
<dbReference type="InterPro" id="IPR022062">
    <property type="entry name" value="DUF3618"/>
</dbReference>
<keyword evidence="2" id="KW-1133">Transmembrane helix</keyword>
<evidence type="ECO:0000313" key="4">
    <source>
        <dbReference type="Proteomes" id="UP001552521"/>
    </source>
</evidence>
<feature type="transmembrane region" description="Helical" evidence="2">
    <location>
        <begin position="105"/>
        <end position="123"/>
    </location>
</feature>
<keyword evidence="4" id="KW-1185">Reference proteome</keyword>
<name>A0ABV3HUL0_9ACTN</name>
<comment type="caution">
    <text evidence="3">The sequence shown here is derived from an EMBL/GenBank/DDBJ whole genome shotgun (WGS) entry which is preliminary data.</text>
</comment>
<proteinExistence type="predicted"/>
<accession>A0ABV3HUL0</accession>
<dbReference type="EMBL" id="JBFAQK010000019">
    <property type="protein sequence ID" value="MEV4682275.1"/>
    <property type="molecule type" value="Genomic_DNA"/>
</dbReference>
<dbReference type="RefSeq" id="WP_364593953.1">
    <property type="nucleotide sequence ID" value="NZ_JBFAQK010000019.1"/>
</dbReference>
<gene>
    <name evidence="3" type="ORF">AB0K36_16020</name>
</gene>
<sequence>MNTPPQGSSRDPSALSADELRTQIQHTRDELGETVEALAAKADVKSRAKETAAGVKDKVGLKAGRAKEQVAAGAAAVGDTIRDKTPHPRHEHHAAHAARDDNTKLLAGAGAGVALALVLLMLVRHRRHR</sequence>
<reference evidence="3 4" key="1">
    <citation type="submission" date="2024-06" db="EMBL/GenBank/DDBJ databases">
        <title>The Natural Products Discovery Center: Release of the First 8490 Sequenced Strains for Exploring Actinobacteria Biosynthetic Diversity.</title>
        <authorList>
            <person name="Kalkreuter E."/>
            <person name="Kautsar S.A."/>
            <person name="Yang D."/>
            <person name="Bader C.D."/>
            <person name="Teijaro C.N."/>
            <person name="Fluegel L."/>
            <person name="Davis C.M."/>
            <person name="Simpson J.R."/>
            <person name="Lauterbach L."/>
            <person name="Steele A.D."/>
            <person name="Gui C."/>
            <person name="Meng S."/>
            <person name="Li G."/>
            <person name="Viehrig K."/>
            <person name="Ye F."/>
            <person name="Su P."/>
            <person name="Kiefer A.F."/>
            <person name="Nichols A."/>
            <person name="Cepeda A.J."/>
            <person name="Yan W."/>
            <person name="Fan B."/>
            <person name="Jiang Y."/>
            <person name="Adhikari A."/>
            <person name="Zheng C.-J."/>
            <person name="Schuster L."/>
            <person name="Cowan T.M."/>
            <person name="Smanski M.J."/>
            <person name="Chevrette M.G."/>
            <person name="De Carvalho L.P.S."/>
            <person name="Shen B."/>
        </authorList>
    </citation>
    <scope>NUCLEOTIDE SEQUENCE [LARGE SCALE GENOMIC DNA]</scope>
    <source>
        <strain evidence="3 4">NPDC049344</strain>
    </source>
</reference>
<keyword evidence="2" id="KW-0472">Membrane</keyword>
<evidence type="ECO:0000256" key="2">
    <source>
        <dbReference type="SAM" id="Phobius"/>
    </source>
</evidence>
<evidence type="ECO:0000256" key="1">
    <source>
        <dbReference type="SAM" id="MobiDB-lite"/>
    </source>
</evidence>
<dbReference type="Proteomes" id="UP001552521">
    <property type="component" value="Unassembled WGS sequence"/>
</dbReference>
<protein>
    <submittedName>
        <fullName evidence="3">DUF3618 domain-containing protein</fullName>
    </submittedName>
</protein>